<reference evidence="1" key="1">
    <citation type="submission" date="2018-02" db="EMBL/GenBank/DDBJ databases">
        <title>Rhizophora mucronata_Transcriptome.</title>
        <authorList>
            <person name="Meera S.P."/>
            <person name="Sreeshan A."/>
            <person name="Augustine A."/>
        </authorList>
    </citation>
    <scope>NUCLEOTIDE SEQUENCE</scope>
    <source>
        <tissue evidence="1">Leaf</tissue>
    </source>
</reference>
<proteinExistence type="predicted"/>
<evidence type="ECO:0000313" key="1">
    <source>
        <dbReference type="EMBL" id="MBX38970.1"/>
    </source>
</evidence>
<protein>
    <submittedName>
        <fullName evidence="1">Uncharacterized protein</fullName>
    </submittedName>
</protein>
<accession>A0A2P2N966</accession>
<name>A0A2P2N966_RHIMU</name>
<dbReference type="AlphaFoldDB" id="A0A2P2N966"/>
<sequence length="36" mass="3876">MGGHTTRTLLGGTMTPATMSNLGSQWRLQLQCWLGA</sequence>
<dbReference type="EMBL" id="GGEC01058486">
    <property type="protein sequence ID" value="MBX38970.1"/>
    <property type="molecule type" value="Transcribed_RNA"/>
</dbReference>
<organism evidence="1">
    <name type="scientific">Rhizophora mucronata</name>
    <name type="common">Asiatic mangrove</name>
    <dbReference type="NCBI Taxonomy" id="61149"/>
    <lineage>
        <taxon>Eukaryota</taxon>
        <taxon>Viridiplantae</taxon>
        <taxon>Streptophyta</taxon>
        <taxon>Embryophyta</taxon>
        <taxon>Tracheophyta</taxon>
        <taxon>Spermatophyta</taxon>
        <taxon>Magnoliopsida</taxon>
        <taxon>eudicotyledons</taxon>
        <taxon>Gunneridae</taxon>
        <taxon>Pentapetalae</taxon>
        <taxon>rosids</taxon>
        <taxon>fabids</taxon>
        <taxon>Malpighiales</taxon>
        <taxon>Rhizophoraceae</taxon>
        <taxon>Rhizophora</taxon>
    </lineage>
</organism>